<dbReference type="Gene3D" id="3.90.110.10">
    <property type="entry name" value="Lactate dehydrogenase/glycoside hydrolase, family 4, C-terminal"/>
    <property type="match status" value="1"/>
</dbReference>
<dbReference type="Pfam" id="PF00056">
    <property type="entry name" value="Ldh_1_N"/>
    <property type="match status" value="1"/>
</dbReference>
<dbReference type="InterPro" id="IPR015955">
    <property type="entry name" value="Lactate_DH/Glyco_Ohase_4_C"/>
</dbReference>
<dbReference type="InterPro" id="IPR018177">
    <property type="entry name" value="L-lactate_DH_AS"/>
</dbReference>
<dbReference type="SUPFAM" id="SSF51735">
    <property type="entry name" value="NAD(P)-binding Rossmann-fold domains"/>
    <property type="match status" value="1"/>
</dbReference>
<comment type="pathway">
    <text evidence="1 7">Fermentation; pyruvate fermentation to lactate; (S)-lactate from pyruvate: step 1/1.</text>
</comment>
<dbReference type="InterPro" id="IPR001557">
    <property type="entry name" value="L-lactate/malate_DH"/>
</dbReference>
<dbReference type="Gene3D" id="3.40.50.720">
    <property type="entry name" value="NAD(P)-binding Rossmann-like Domain"/>
    <property type="match status" value="1"/>
</dbReference>
<comment type="similarity">
    <text evidence="2 7">Belongs to the LDH/MDH superfamily. LDH family.</text>
</comment>
<dbReference type="GO" id="GO:0006089">
    <property type="term" value="P:lactate metabolic process"/>
    <property type="evidence" value="ECO:0007669"/>
    <property type="project" value="TreeGrafter"/>
</dbReference>
<comment type="subcellular location">
    <subcellularLocation>
        <location evidence="7">Cytoplasm</location>
    </subcellularLocation>
</comment>
<keyword evidence="7" id="KW-0021">Allosteric enzyme</keyword>
<evidence type="ECO:0000256" key="6">
    <source>
        <dbReference type="ARBA" id="ARBA00049258"/>
    </source>
</evidence>
<feature type="binding site" evidence="7">
    <location>
        <position position="93"/>
    </location>
    <ligand>
        <name>substrate</name>
    </ligand>
</feature>
<feature type="binding site" evidence="9">
    <location>
        <position position="100"/>
    </location>
    <ligand>
        <name>NAD(+)</name>
        <dbReference type="ChEBI" id="CHEBI:57540"/>
    </ligand>
</feature>
<feature type="binding site" evidence="7">
    <location>
        <position position="158"/>
    </location>
    <ligand>
        <name>beta-D-fructose 1,6-bisphosphate</name>
        <dbReference type="ChEBI" id="CHEBI:32966"/>
        <note>allosteric activator</note>
    </ligand>
</feature>
<comment type="function">
    <text evidence="7">Catalyzes the conversion of lactate to pyruvate.</text>
</comment>
<dbReference type="InterPro" id="IPR001236">
    <property type="entry name" value="Lactate/malate_DH_N"/>
</dbReference>
<comment type="catalytic activity">
    <reaction evidence="6 7">
        <text>(S)-lactate + NAD(+) = pyruvate + NADH + H(+)</text>
        <dbReference type="Rhea" id="RHEA:23444"/>
        <dbReference type="ChEBI" id="CHEBI:15361"/>
        <dbReference type="ChEBI" id="CHEBI:15378"/>
        <dbReference type="ChEBI" id="CHEBI:16651"/>
        <dbReference type="ChEBI" id="CHEBI:57540"/>
        <dbReference type="ChEBI" id="CHEBI:57945"/>
        <dbReference type="EC" id="1.1.1.27"/>
    </reaction>
</comment>
<dbReference type="PROSITE" id="PS00064">
    <property type="entry name" value="L_LDH"/>
    <property type="match status" value="1"/>
</dbReference>
<reference evidence="12 13" key="1">
    <citation type="submission" date="2020-08" db="EMBL/GenBank/DDBJ databases">
        <title>Bridging the membrane lipid divide: bacteria of the FCB group superphylum have the potential to synthesize archaeal ether lipids.</title>
        <authorList>
            <person name="Villanueva L."/>
            <person name="Von Meijenfeldt F.A.B."/>
            <person name="Westbye A.B."/>
            <person name="Yadav S."/>
            <person name="Hopmans E.C."/>
            <person name="Dutilh B.E."/>
            <person name="Sinninghe Damste J.S."/>
        </authorList>
    </citation>
    <scope>NUCLEOTIDE SEQUENCE [LARGE SCALE GENOMIC DNA]</scope>
    <source>
        <strain evidence="12">NIOZ-UU82</strain>
    </source>
</reference>
<feature type="binding site" evidence="7">
    <location>
        <position position="87"/>
    </location>
    <ligand>
        <name>substrate</name>
    </ligand>
</feature>
<dbReference type="PANTHER" id="PTHR43128:SF16">
    <property type="entry name" value="L-LACTATE DEHYDROGENASE"/>
    <property type="match status" value="1"/>
</dbReference>
<feature type="domain" description="Lactate/malate dehydrogenase C-terminal" evidence="11">
    <location>
        <begin position="150"/>
        <end position="316"/>
    </location>
</feature>
<evidence type="ECO:0000256" key="1">
    <source>
        <dbReference type="ARBA" id="ARBA00004843"/>
    </source>
</evidence>
<evidence type="ECO:0000259" key="11">
    <source>
        <dbReference type="Pfam" id="PF02866"/>
    </source>
</evidence>
<evidence type="ECO:0000259" key="10">
    <source>
        <dbReference type="Pfam" id="PF00056"/>
    </source>
</evidence>
<feature type="binding site" evidence="7">
    <location>
        <position position="106"/>
    </location>
    <ligand>
        <name>NAD(+)</name>
        <dbReference type="ChEBI" id="CHEBI:57540"/>
    </ligand>
</feature>
<evidence type="ECO:0000313" key="13">
    <source>
        <dbReference type="Proteomes" id="UP000603545"/>
    </source>
</evidence>
<dbReference type="GO" id="GO:0004459">
    <property type="term" value="F:L-lactate dehydrogenase (NAD+) activity"/>
    <property type="evidence" value="ECO:0007669"/>
    <property type="project" value="UniProtKB-UniRule"/>
</dbReference>
<dbReference type="Proteomes" id="UP000603545">
    <property type="component" value="Unassembled WGS sequence"/>
</dbReference>
<keyword evidence="7" id="KW-0597">Phosphoprotein</keyword>
<dbReference type="SUPFAM" id="SSF56327">
    <property type="entry name" value="LDH C-terminal domain-like"/>
    <property type="match status" value="1"/>
</dbReference>
<dbReference type="AlphaFoldDB" id="A0A8J6N3P2"/>
<dbReference type="GO" id="GO:0006096">
    <property type="term" value="P:glycolytic process"/>
    <property type="evidence" value="ECO:0007669"/>
    <property type="project" value="UniProtKB-UniRule"/>
</dbReference>
<gene>
    <name evidence="7" type="primary">ldh</name>
    <name evidence="12" type="ORF">H8E80_06395</name>
</gene>
<evidence type="ECO:0000313" key="12">
    <source>
        <dbReference type="EMBL" id="MBC8199659.1"/>
    </source>
</evidence>
<evidence type="ECO:0000256" key="8">
    <source>
        <dbReference type="PIRSR" id="PIRSR000102-1"/>
    </source>
</evidence>
<feature type="binding site" evidence="7 9">
    <location>
        <position position="40"/>
    </location>
    <ligand>
        <name>NAD(+)</name>
        <dbReference type="ChEBI" id="CHEBI:57540"/>
    </ligand>
</feature>
<dbReference type="CDD" id="cd05292">
    <property type="entry name" value="LDH_2"/>
    <property type="match status" value="1"/>
</dbReference>
<feature type="binding site" evidence="7">
    <location>
        <position position="173"/>
    </location>
    <ligand>
        <name>beta-D-fructose 1,6-bisphosphate</name>
        <dbReference type="ChEBI" id="CHEBI:32966"/>
        <note>allosteric activator</note>
    </ligand>
</feature>
<dbReference type="NCBIfam" id="NF000824">
    <property type="entry name" value="PRK00066.1"/>
    <property type="match status" value="1"/>
</dbReference>
<feature type="binding site" evidence="7">
    <location>
        <position position="148"/>
    </location>
    <ligand>
        <name>NAD(+)</name>
        <dbReference type="ChEBI" id="CHEBI:57540"/>
    </ligand>
</feature>
<dbReference type="Pfam" id="PF02866">
    <property type="entry name" value="Ldh_1_C"/>
    <property type="match status" value="1"/>
</dbReference>
<dbReference type="GO" id="GO:0005737">
    <property type="term" value="C:cytoplasm"/>
    <property type="evidence" value="ECO:0007669"/>
    <property type="project" value="UniProtKB-SubCell"/>
</dbReference>
<keyword evidence="5 7" id="KW-0520">NAD</keyword>
<feature type="binding site" evidence="7">
    <location>
        <begin position="84"/>
        <end position="85"/>
    </location>
    <ligand>
        <name>NAD(+)</name>
        <dbReference type="ChEBI" id="CHEBI:57540"/>
    </ligand>
</feature>
<feature type="binding site" evidence="7">
    <location>
        <begin position="153"/>
        <end position="156"/>
    </location>
    <ligand>
        <name>substrate</name>
    </ligand>
</feature>
<evidence type="ECO:0000256" key="9">
    <source>
        <dbReference type="PIRSR" id="PIRSR000102-3"/>
    </source>
</evidence>
<feature type="binding site" evidence="7">
    <location>
        <begin position="125"/>
        <end position="128"/>
    </location>
    <ligand>
        <name>substrate</name>
    </ligand>
</feature>
<keyword evidence="7" id="KW-0963">Cytoplasm</keyword>
<feature type="binding site" evidence="7">
    <location>
        <position position="19"/>
    </location>
    <ligand>
        <name>NAD(+)</name>
        <dbReference type="ChEBI" id="CHEBI:57540"/>
    </ligand>
</feature>
<comment type="subunit">
    <text evidence="7">Homotetramer.</text>
</comment>
<dbReference type="NCBIfam" id="TIGR01771">
    <property type="entry name" value="L-LDH-NAD"/>
    <property type="match status" value="1"/>
</dbReference>
<comment type="caution">
    <text evidence="12">The sequence shown here is derived from an EMBL/GenBank/DDBJ whole genome shotgun (WGS) entry which is preliminary data.</text>
</comment>
<accession>A0A8J6N3P2</accession>
<proteinExistence type="inferred from homology"/>
<keyword evidence="4 7" id="KW-0560">Oxidoreductase</keyword>
<dbReference type="InterPro" id="IPR022383">
    <property type="entry name" value="Lactate/malate_DH_C"/>
</dbReference>
<evidence type="ECO:0000256" key="5">
    <source>
        <dbReference type="ARBA" id="ARBA00023027"/>
    </source>
</evidence>
<dbReference type="InterPro" id="IPR011304">
    <property type="entry name" value="L-lactate_DH"/>
</dbReference>
<evidence type="ECO:0000256" key="7">
    <source>
        <dbReference type="HAMAP-Rule" id="MF_00488"/>
    </source>
</evidence>
<comment type="caution">
    <text evidence="7">Lacks conserved residue(s) required for the propagation of feature annotation.</text>
</comment>
<feature type="binding site" evidence="9">
    <location>
        <begin position="15"/>
        <end position="20"/>
    </location>
    <ligand>
        <name>NAD(+)</name>
        <dbReference type="ChEBI" id="CHEBI:57540"/>
    </ligand>
</feature>
<dbReference type="InterPro" id="IPR036291">
    <property type="entry name" value="NAD(P)-bd_dom_sf"/>
</dbReference>
<evidence type="ECO:0000256" key="4">
    <source>
        <dbReference type="ARBA" id="ARBA00023002"/>
    </source>
</evidence>
<dbReference type="PIRSF" id="PIRSF000102">
    <property type="entry name" value="Lac_mal_DH"/>
    <property type="match status" value="1"/>
</dbReference>
<feature type="modified residue" description="Phosphotyrosine" evidence="7">
    <location>
        <position position="227"/>
    </location>
</feature>
<evidence type="ECO:0000256" key="2">
    <source>
        <dbReference type="ARBA" id="ARBA00006054"/>
    </source>
</evidence>
<protein>
    <recommendedName>
        <fullName evidence="3 7">L-lactate dehydrogenase</fullName>
        <shortName evidence="7">L-LDH</shortName>
        <ecNumber evidence="3 7">1.1.1.27</ecNumber>
    </recommendedName>
</protein>
<dbReference type="PANTHER" id="PTHR43128">
    <property type="entry name" value="L-2-HYDROXYCARBOXYLATE DEHYDROGENASE (NAD(P)(+))"/>
    <property type="match status" value="1"/>
</dbReference>
<dbReference type="UniPathway" id="UPA00554">
    <property type="reaction ID" value="UER00611"/>
</dbReference>
<feature type="active site" description="Proton acceptor" evidence="7 8">
    <location>
        <position position="180"/>
    </location>
</feature>
<organism evidence="12 13">
    <name type="scientific">Candidatus Desulfaltia bathyphila</name>
    <dbReference type="NCBI Taxonomy" id="2841697"/>
    <lineage>
        <taxon>Bacteria</taxon>
        <taxon>Pseudomonadati</taxon>
        <taxon>Thermodesulfobacteriota</taxon>
        <taxon>Desulfobacteria</taxon>
        <taxon>Desulfobacterales</taxon>
        <taxon>Desulfobacterales incertae sedis</taxon>
        <taxon>Candidatus Desulfaltia</taxon>
    </lineage>
</organism>
<evidence type="ECO:0000256" key="3">
    <source>
        <dbReference type="ARBA" id="ARBA00012967"/>
    </source>
</evidence>
<feature type="domain" description="Lactate/malate dehydrogenase N-terminal" evidence="10">
    <location>
        <begin position="10"/>
        <end position="147"/>
    </location>
</feature>
<name>A0A8J6N3P2_9BACT</name>
<feature type="binding site" evidence="7">
    <location>
        <position position="236"/>
    </location>
    <ligand>
        <name>substrate</name>
    </ligand>
</feature>
<feature type="binding site" evidence="7 9">
    <location>
        <begin position="123"/>
        <end position="125"/>
    </location>
    <ligand>
        <name>NAD(+)</name>
        <dbReference type="ChEBI" id="CHEBI:57540"/>
    </ligand>
</feature>
<dbReference type="PRINTS" id="PR00086">
    <property type="entry name" value="LLDHDRGNASE"/>
</dbReference>
<sequence length="320" mass="34702">MNSEAWGARKVVIVGAGAVGATFAYALAQSGISDEIILIDHNRELAQGQVLDLAHGFPFFPPVEIRAGEADDFADAQVIVITSGAKQLPGESRLDLLQRNAAIVESIVDDIVSRNSPTVIVVVSNPVDVLTHIVLKRTEWDRGRVLGSGTVLDSARFRYLLSQCSGIDVHNVHAYILGEHGDSEFAAWSLTNIAGMSINKYCPVCMKCGDWKAERARLVEEVRSSAYHIIDYKGATYFAIGLALVRIVGAVLRNQKTVLTVSTLLTGEYGVDDVCLSVPAVVSQAGVERIMEGELSEEERKSLSRSALILRDTLAKLHLM</sequence>
<dbReference type="EMBL" id="JACNLL010000059">
    <property type="protein sequence ID" value="MBC8199659.1"/>
    <property type="molecule type" value="Genomic_DNA"/>
</dbReference>
<dbReference type="EC" id="1.1.1.27" evidence="3 7"/>
<dbReference type="HAMAP" id="MF_00488">
    <property type="entry name" value="Lactate_dehydrog"/>
    <property type="match status" value="1"/>
</dbReference>
<comment type="activity regulation">
    <text evidence="7">Allosterically activated by fructose 1,6-bisphosphate (FBP).</text>
</comment>